<gene>
    <name evidence="8" type="ORF">Y88_2009</name>
</gene>
<feature type="transmembrane region" description="Helical" evidence="6">
    <location>
        <begin position="155"/>
        <end position="176"/>
    </location>
</feature>
<comment type="similarity">
    <text evidence="2">Belongs to the drug/metabolite transporter (DMT) superfamily. 10 TMS drug/metabolite exporter (DME) (TC 2.A.7.3) family.</text>
</comment>
<organism evidence="8 9">
    <name type="scientific">Novosphingobium nitrogenifigens DSM 19370</name>
    <dbReference type="NCBI Taxonomy" id="983920"/>
    <lineage>
        <taxon>Bacteria</taxon>
        <taxon>Pseudomonadati</taxon>
        <taxon>Pseudomonadota</taxon>
        <taxon>Alphaproteobacteria</taxon>
        <taxon>Sphingomonadales</taxon>
        <taxon>Sphingomonadaceae</taxon>
        <taxon>Novosphingobium</taxon>
    </lineage>
</organism>
<feature type="transmembrane region" description="Helical" evidence="6">
    <location>
        <begin position="102"/>
        <end position="122"/>
    </location>
</feature>
<feature type="transmembrane region" description="Helical" evidence="6">
    <location>
        <begin position="188"/>
        <end position="209"/>
    </location>
</feature>
<evidence type="ECO:0000256" key="1">
    <source>
        <dbReference type="ARBA" id="ARBA00004141"/>
    </source>
</evidence>
<feature type="transmembrane region" description="Helical" evidence="6">
    <location>
        <begin position="271"/>
        <end position="290"/>
    </location>
</feature>
<dbReference type="Gene3D" id="1.10.3730.20">
    <property type="match status" value="1"/>
</dbReference>
<evidence type="ECO:0000256" key="4">
    <source>
        <dbReference type="ARBA" id="ARBA00022989"/>
    </source>
</evidence>
<evidence type="ECO:0000256" key="5">
    <source>
        <dbReference type="ARBA" id="ARBA00023136"/>
    </source>
</evidence>
<dbReference type="InterPro" id="IPR000620">
    <property type="entry name" value="EamA_dom"/>
</dbReference>
<feature type="transmembrane region" description="Helical" evidence="6">
    <location>
        <begin position="215"/>
        <end position="238"/>
    </location>
</feature>
<feature type="transmembrane region" description="Helical" evidence="6">
    <location>
        <begin position="245"/>
        <end position="265"/>
    </location>
</feature>
<protein>
    <recommendedName>
        <fullName evidence="7">EamA domain-containing protein</fullName>
    </recommendedName>
</protein>
<keyword evidence="4 6" id="KW-1133">Transmembrane helix</keyword>
<feature type="transmembrane region" description="Helical" evidence="6">
    <location>
        <begin position="77"/>
        <end position="96"/>
    </location>
</feature>
<name>F1Z5M5_9SPHN</name>
<dbReference type="Pfam" id="PF00892">
    <property type="entry name" value="EamA"/>
    <property type="match status" value="2"/>
</dbReference>
<comment type="subcellular location">
    <subcellularLocation>
        <location evidence="1">Membrane</location>
        <topology evidence="1">Multi-pass membrane protein</topology>
    </subcellularLocation>
</comment>
<dbReference type="PANTHER" id="PTHR22911:SF6">
    <property type="entry name" value="SOLUTE CARRIER FAMILY 35 MEMBER G1"/>
    <property type="match status" value="1"/>
</dbReference>
<evidence type="ECO:0000256" key="2">
    <source>
        <dbReference type="ARBA" id="ARBA00009853"/>
    </source>
</evidence>
<dbReference type="OrthoDB" id="7818056at2"/>
<feature type="transmembrane region" description="Helical" evidence="6">
    <location>
        <begin position="39"/>
        <end position="57"/>
    </location>
</feature>
<evidence type="ECO:0000313" key="8">
    <source>
        <dbReference type="EMBL" id="EGD60135.1"/>
    </source>
</evidence>
<dbReference type="HOGENOM" id="CLU_032828_0_0_5"/>
<reference evidence="8 9" key="1">
    <citation type="journal article" date="2012" name="J. Bacteriol.">
        <title>Draft Genome Sequence of Novosphingobium nitrogenifigens Y88T.</title>
        <authorList>
            <person name="Strabala T.J."/>
            <person name="Macdonald L."/>
            <person name="Liu V."/>
            <person name="Smit A.M."/>
        </authorList>
    </citation>
    <scope>NUCLEOTIDE SEQUENCE [LARGE SCALE GENOMIC DNA]</scope>
    <source>
        <strain evidence="8 9">DSM 19370</strain>
    </source>
</reference>
<accession>F1Z5M5</accession>
<feature type="domain" description="EamA" evidence="7">
    <location>
        <begin position="12"/>
        <end position="142"/>
    </location>
</feature>
<dbReference type="AlphaFoldDB" id="F1Z5M5"/>
<evidence type="ECO:0000313" key="9">
    <source>
        <dbReference type="Proteomes" id="UP000004728"/>
    </source>
</evidence>
<evidence type="ECO:0000256" key="3">
    <source>
        <dbReference type="ARBA" id="ARBA00022692"/>
    </source>
</evidence>
<keyword evidence="5 6" id="KW-0472">Membrane</keyword>
<dbReference type="SUPFAM" id="SSF103481">
    <property type="entry name" value="Multidrug resistance efflux transporter EmrE"/>
    <property type="match status" value="2"/>
</dbReference>
<dbReference type="RefSeq" id="WP_008069129.1">
    <property type="nucleotide sequence ID" value="NZ_AQWK01000005.1"/>
</dbReference>
<keyword evidence="3 6" id="KW-0812">Transmembrane</keyword>
<feature type="domain" description="EamA" evidence="7">
    <location>
        <begin position="159"/>
        <end position="287"/>
    </location>
</feature>
<dbReference type="EMBL" id="AEWJ01000023">
    <property type="protein sequence ID" value="EGD60135.1"/>
    <property type="molecule type" value="Genomic_DNA"/>
</dbReference>
<sequence length="303" mass="31951">MRAPSPLIPIAVTVAGLASFSVMDGVMKAASIAVGPYSAMFWRNLFGVLVMTPIWALGRRRTGGRWLPTMPVLRLHAVRSATAGVMAGLFFYGTIYTPLAEAMALSFIAPLIALFLAAAFLGERIERRAYFGSVLALAGVGAIAAGKFGGHYSPAAVRGMGAILTSAVLYAINLVLQRRQAQLAGPDEIAFFQNLFIVLLFAPGAWWLAPVPPPHAALLLVSGAILAVVSLMLIGWAYARAEAQVLVPLEYTAFIWAALVGWLLFAEPVTLRTLAGVALIVTGCLVAISARAPRADAAQPNPA</sequence>
<feature type="transmembrane region" description="Helical" evidence="6">
    <location>
        <begin position="129"/>
        <end position="149"/>
    </location>
</feature>
<proteinExistence type="inferred from homology"/>
<dbReference type="GO" id="GO:0016020">
    <property type="term" value="C:membrane"/>
    <property type="evidence" value="ECO:0007669"/>
    <property type="project" value="UniProtKB-SubCell"/>
</dbReference>
<dbReference type="STRING" id="983920.Y88_2009"/>
<keyword evidence="9" id="KW-1185">Reference proteome</keyword>
<evidence type="ECO:0000259" key="7">
    <source>
        <dbReference type="Pfam" id="PF00892"/>
    </source>
</evidence>
<dbReference type="Proteomes" id="UP000004728">
    <property type="component" value="Unassembled WGS sequence"/>
</dbReference>
<dbReference type="eggNOG" id="COG0697">
    <property type="taxonomic scope" value="Bacteria"/>
</dbReference>
<dbReference type="InParanoid" id="F1Z5M5"/>
<evidence type="ECO:0000256" key="6">
    <source>
        <dbReference type="SAM" id="Phobius"/>
    </source>
</evidence>
<dbReference type="InterPro" id="IPR037185">
    <property type="entry name" value="EmrE-like"/>
</dbReference>
<comment type="caution">
    <text evidence="8">The sequence shown here is derived from an EMBL/GenBank/DDBJ whole genome shotgun (WGS) entry which is preliminary data.</text>
</comment>
<dbReference type="PANTHER" id="PTHR22911">
    <property type="entry name" value="ACYL-MALONYL CONDENSING ENZYME-RELATED"/>
    <property type="match status" value="1"/>
</dbReference>